<dbReference type="WBParaSite" id="RSKR_0000154800.1">
    <property type="protein sequence ID" value="RSKR_0000154800.1"/>
    <property type="gene ID" value="RSKR_0000154800"/>
</dbReference>
<proteinExistence type="predicted"/>
<name>A0AC35TL44_9BILA</name>
<accession>A0AC35TL44</accession>
<evidence type="ECO:0000313" key="1">
    <source>
        <dbReference type="Proteomes" id="UP000095286"/>
    </source>
</evidence>
<organism evidence="1 2">
    <name type="scientific">Rhabditophanes sp. KR3021</name>
    <dbReference type="NCBI Taxonomy" id="114890"/>
    <lineage>
        <taxon>Eukaryota</taxon>
        <taxon>Metazoa</taxon>
        <taxon>Ecdysozoa</taxon>
        <taxon>Nematoda</taxon>
        <taxon>Chromadorea</taxon>
        <taxon>Rhabditida</taxon>
        <taxon>Tylenchina</taxon>
        <taxon>Panagrolaimomorpha</taxon>
        <taxon>Strongyloidoidea</taxon>
        <taxon>Alloionematidae</taxon>
        <taxon>Rhabditophanes</taxon>
    </lineage>
</organism>
<reference evidence="2" key="1">
    <citation type="submission" date="2016-11" db="UniProtKB">
        <authorList>
            <consortium name="WormBaseParasite"/>
        </authorList>
    </citation>
    <scope>IDENTIFICATION</scope>
    <source>
        <strain evidence="2">KR3021</strain>
    </source>
</reference>
<protein>
    <submittedName>
        <fullName evidence="2">MFS domain-containing protein</fullName>
    </submittedName>
</protein>
<evidence type="ECO:0000313" key="2">
    <source>
        <dbReference type="WBParaSite" id="RSKR_0000154800.1"/>
    </source>
</evidence>
<sequence length="441" mass="49590">MKYRLVIILLCIYGFFKEFRPITSFLSKFLTTVKGFPVEVLSTRIYWIWSVANFLFTIPIVLFTDYLNFKPILIIEALALIGTGIFLVFGRTLFEIQLTQVTYGLGTASEIAYMSYLYTIVPETEIGLVTGVVRAVVLISKSMANIFAQFSYSFQWVSLDDLNNITLIGSVVAFPFVVMAVLAHPTKQQPSQEEVIFDERNDSQSGLREVCDDSRISNVMNHIYHQFTTSFVSDDRKIQLTWCVWWIVVSGCVMQMYNFIQVLWEIIEAKDSKLKNGLVEFINNILGAVVTLIFSRCQVNWKNHTKLITTTSTLLISGAFLVLASTQTLYVSYVAYIAANLIYSFSIAVASTVLATVSPQLSIGFVFGIISLLASVLQIILNTLFFTNPWVTFSQSQSFVFYSGICAIFSVIFFLISQTKELSAPNDSSQVEDSCDSLIVP</sequence>
<dbReference type="Proteomes" id="UP000095286">
    <property type="component" value="Unplaced"/>
</dbReference>